<keyword evidence="4" id="KW-0418">Kinase</keyword>
<evidence type="ECO:0000256" key="1">
    <source>
        <dbReference type="ARBA" id="ARBA00022741"/>
    </source>
</evidence>
<dbReference type="PROSITE" id="PS50011">
    <property type="entry name" value="PROTEIN_KINASE_DOM"/>
    <property type="match status" value="1"/>
</dbReference>
<dbReference type="GO" id="GO:0004674">
    <property type="term" value="F:protein serine/threonine kinase activity"/>
    <property type="evidence" value="ECO:0007669"/>
    <property type="project" value="TreeGrafter"/>
</dbReference>
<evidence type="ECO:0000259" key="3">
    <source>
        <dbReference type="PROSITE" id="PS50011"/>
    </source>
</evidence>
<keyword evidence="4" id="KW-0808">Transferase</keyword>
<sequence>MHRPPVRYHRDQPWATETLLESRLRSPHSHTVEGCHKDHRNRQNPEEYVRKNLLREAQLMRRLRHPNIIRLYETMKTSNLYCLVMEVAEGGELLSHVRNDFKEKRLSEATTRPFIRQLVSALHHLHSAGIVHRYKQQSHIFLCPVSLFIVPSYEDLYRHYELVDQKTHTLSHFAPVGLHLLDSSINDSSQTIRLLKWMETLCWTSNKMRTVKIVGPGSSSDALRSPEYAAPEMFIPGREYGPEVDVWSLPEKSCKSRHHTLTHRHSNSLSPWVSFSLHMTRCPIRTELRSVPRLILTRRTPPGLIHLSTILPSAHWKGEGRKLPSHAREAPYQPTHFLPKLATTSHHTPGVHIHG</sequence>
<gene>
    <name evidence="4" type="ORF">GBAR_LOCUS2414</name>
</gene>
<evidence type="ECO:0000313" key="4">
    <source>
        <dbReference type="EMBL" id="CAI7998359.1"/>
    </source>
</evidence>
<keyword evidence="1" id="KW-0547">Nucleotide-binding</keyword>
<keyword evidence="2" id="KW-0067">ATP-binding</keyword>
<dbReference type="GO" id="GO:0005737">
    <property type="term" value="C:cytoplasm"/>
    <property type="evidence" value="ECO:0007669"/>
    <property type="project" value="TreeGrafter"/>
</dbReference>
<dbReference type="GO" id="GO:0035556">
    <property type="term" value="P:intracellular signal transduction"/>
    <property type="evidence" value="ECO:0007669"/>
    <property type="project" value="TreeGrafter"/>
</dbReference>
<feature type="domain" description="Protein kinase" evidence="3">
    <location>
        <begin position="1"/>
        <end position="355"/>
    </location>
</feature>
<dbReference type="SUPFAM" id="SSF56112">
    <property type="entry name" value="Protein kinase-like (PK-like)"/>
    <property type="match status" value="1"/>
</dbReference>
<dbReference type="Proteomes" id="UP001174909">
    <property type="component" value="Unassembled WGS sequence"/>
</dbReference>
<dbReference type="InterPro" id="IPR000719">
    <property type="entry name" value="Prot_kinase_dom"/>
</dbReference>
<dbReference type="InterPro" id="IPR011009">
    <property type="entry name" value="Kinase-like_dom_sf"/>
</dbReference>
<dbReference type="Pfam" id="PF00069">
    <property type="entry name" value="Pkinase"/>
    <property type="match status" value="1"/>
</dbReference>
<dbReference type="EMBL" id="CASHTH010000347">
    <property type="protein sequence ID" value="CAI7998359.1"/>
    <property type="molecule type" value="Genomic_DNA"/>
</dbReference>
<dbReference type="PANTHER" id="PTHR24346">
    <property type="entry name" value="MAP/MICROTUBULE AFFINITY-REGULATING KINASE"/>
    <property type="match status" value="1"/>
</dbReference>
<dbReference type="Gene3D" id="1.10.510.10">
    <property type="entry name" value="Transferase(Phosphotransferase) domain 1"/>
    <property type="match status" value="1"/>
</dbReference>
<evidence type="ECO:0000256" key="2">
    <source>
        <dbReference type="ARBA" id="ARBA00022840"/>
    </source>
</evidence>
<accession>A0AA35R0E3</accession>
<protein>
    <submittedName>
        <fullName evidence="4">Hormonally up-regulated neu tumor-associated kinase</fullName>
    </submittedName>
</protein>
<dbReference type="GO" id="GO:0005524">
    <property type="term" value="F:ATP binding"/>
    <property type="evidence" value="ECO:0007669"/>
    <property type="project" value="UniProtKB-KW"/>
</dbReference>
<evidence type="ECO:0000313" key="5">
    <source>
        <dbReference type="Proteomes" id="UP001174909"/>
    </source>
</evidence>
<keyword evidence="5" id="KW-1185">Reference proteome</keyword>
<dbReference type="SMART" id="SM00220">
    <property type="entry name" value="S_TKc"/>
    <property type="match status" value="1"/>
</dbReference>
<dbReference type="AlphaFoldDB" id="A0AA35R0E3"/>
<dbReference type="PANTHER" id="PTHR24346:SF79">
    <property type="entry name" value="PROTEIN KINASE DOMAIN-CONTAINING PROTEIN"/>
    <property type="match status" value="1"/>
</dbReference>
<reference evidence="4" key="1">
    <citation type="submission" date="2023-03" db="EMBL/GenBank/DDBJ databases">
        <authorList>
            <person name="Steffen K."/>
            <person name="Cardenas P."/>
        </authorList>
    </citation>
    <scope>NUCLEOTIDE SEQUENCE</scope>
</reference>
<comment type="caution">
    <text evidence="4">The sequence shown here is derived from an EMBL/GenBank/DDBJ whole genome shotgun (WGS) entry which is preliminary data.</text>
</comment>
<name>A0AA35R0E3_GEOBA</name>
<organism evidence="4 5">
    <name type="scientific">Geodia barretti</name>
    <name type="common">Barrett's horny sponge</name>
    <dbReference type="NCBI Taxonomy" id="519541"/>
    <lineage>
        <taxon>Eukaryota</taxon>
        <taxon>Metazoa</taxon>
        <taxon>Porifera</taxon>
        <taxon>Demospongiae</taxon>
        <taxon>Heteroscleromorpha</taxon>
        <taxon>Tetractinellida</taxon>
        <taxon>Astrophorina</taxon>
        <taxon>Geodiidae</taxon>
        <taxon>Geodia</taxon>
    </lineage>
</organism>
<proteinExistence type="predicted"/>
<dbReference type="Gene3D" id="3.30.200.20">
    <property type="entry name" value="Phosphorylase Kinase, domain 1"/>
    <property type="match status" value="1"/>
</dbReference>